<dbReference type="Proteomes" id="UP000000598">
    <property type="component" value="Chromosome E"/>
</dbReference>
<feature type="domain" description="Tyrosine specific protein phosphatases" evidence="1">
    <location>
        <begin position="468"/>
        <end position="540"/>
    </location>
</feature>
<dbReference type="InterPro" id="IPR026893">
    <property type="entry name" value="Tyr/Ser_Pase_IphP-type"/>
</dbReference>
<dbReference type="Gene3D" id="3.40.50.1820">
    <property type="entry name" value="alpha/beta hydrolase"/>
    <property type="match status" value="1"/>
</dbReference>
<organism evidence="2 3">
    <name type="scientific">Kluyveromyces lactis (strain ATCC 8585 / CBS 2359 / DSM 70799 / NBRC 1267 / NRRL Y-1140 / WM37)</name>
    <name type="common">Yeast</name>
    <name type="synonym">Candida sphaerica</name>
    <dbReference type="NCBI Taxonomy" id="284590"/>
    <lineage>
        <taxon>Eukaryota</taxon>
        <taxon>Fungi</taxon>
        <taxon>Dikarya</taxon>
        <taxon>Ascomycota</taxon>
        <taxon>Saccharomycotina</taxon>
        <taxon>Saccharomycetes</taxon>
        <taxon>Saccharomycetales</taxon>
        <taxon>Saccharomycetaceae</taxon>
        <taxon>Kluyveromyces</taxon>
    </lineage>
</organism>
<dbReference type="OMA" id="RNYCYQK"/>
<dbReference type="HOGENOM" id="CLU_444876_0_0_1"/>
<dbReference type="Gene3D" id="3.90.190.10">
    <property type="entry name" value="Protein tyrosine phosphatase superfamily"/>
    <property type="match status" value="1"/>
</dbReference>
<evidence type="ECO:0000313" key="2">
    <source>
        <dbReference type="EMBL" id="CAG99275.1"/>
    </source>
</evidence>
<sequence length="621" mass="70623">MVTDKETITVNTVKNPHEQTVPLLENEQFIYIKDQKRHTGVGLAAILSKPPSLQFDTLAERVKNEFKFAFPTHKLVLLLHGHQSFKNALYQPLLADKLSKNGYYVLRIDFRGLGDSEDNRVPELGRTIQQDVEDLTTIYEFVSSDACKSLLGRALTLDTIIAHSRGVISMFEFARSFYVPNLINCCGRFDSQGLLLKAARRCPQWEEDGGFYCNTLRFGKWQDVWIPRQETLSAGTLDTSKFEEINSETWILSVYTATDPVIPIASAAGYSNLFEGRHTLEIVPNCDHNFYGFPDDTNKLNLPIRKGKVNYGAYLVAYLLEYLNPENQLQRFYNTHKLIKSNVNHGDVRNRWCLPYDFSQISNFRDVGGYVTTSGKQVKPGIMYRCANPNEATPAALDYMKSHLFINRVFDLRAVNEATEGGIIPNFEVENLSFNNNMTLSPEEMAKHYQGMFLSSYNFPQAYEIVLENSLPVIRRFFEYILEGNVDEKHAIVFHCSAGKDRTGILGMLILGLAGVDADTISHDYELTKLGLTTEKRLIQRITGRGDKFYTILGPHGHEIASAWGVSPKEMAANVLSSKYEAMRLFIDAFLLKFGSFELFFLEQLKFTEKEVEKIKIELTI</sequence>
<name>Q6CPF1_KLULA</name>
<evidence type="ECO:0000313" key="3">
    <source>
        <dbReference type="Proteomes" id="UP000000598"/>
    </source>
</evidence>
<dbReference type="STRING" id="284590.Q6CPF1"/>
<dbReference type="SUPFAM" id="SSF52799">
    <property type="entry name" value="(Phosphotyrosine protein) phosphatases II"/>
    <property type="match status" value="1"/>
</dbReference>
<dbReference type="EMBL" id="CR382125">
    <property type="protein sequence ID" value="CAG99275.1"/>
    <property type="molecule type" value="Genomic_DNA"/>
</dbReference>
<dbReference type="Pfam" id="PF12146">
    <property type="entry name" value="Hydrolase_4"/>
    <property type="match status" value="1"/>
</dbReference>
<dbReference type="InterPro" id="IPR000387">
    <property type="entry name" value="Tyr_Pase_dom"/>
</dbReference>
<dbReference type="InParanoid" id="Q6CPF1"/>
<dbReference type="PANTHER" id="PTHR31126">
    <property type="entry name" value="TYROSINE-PROTEIN PHOSPHATASE"/>
    <property type="match status" value="1"/>
</dbReference>
<dbReference type="RefSeq" id="XP_454188.1">
    <property type="nucleotide sequence ID" value="XM_454188.1"/>
</dbReference>
<reference evidence="2 3" key="1">
    <citation type="journal article" date="2004" name="Nature">
        <title>Genome evolution in yeasts.</title>
        <authorList>
            <consortium name="Genolevures"/>
            <person name="Dujon B."/>
            <person name="Sherman D."/>
            <person name="Fischer G."/>
            <person name="Durrens P."/>
            <person name="Casaregola S."/>
            <person name="Lafontaine I."/>
            <person name="de Montigny J."/>
            <person name="Marck C."/>
            <person name="Neuveglise C."/>
            <person name="Talla E."/>
            <person name="Goffard N."/>
            <person name="Frangeul L."/>
            <person name="Aigle M."/>
            <person name="Anthouard V."/>
            <person name="Babour A."/>
            <person name="Barbe V."/>
            <person name="Barnay S."/>
            <person name="Blanchin S."/>
            <person name="Beckerich J.M."/>
            <person name="Beyne E."/>
            <person name="Bleykasten C."/>
            <person name="Boisrame A."/>
            <person name="Boyer J."/>
            <person name="Cattolico L."/>
            <person name="Confanioleri F."/>
            <person name="de Daruvar A."/>
            <person name="Despons L."/>
            <person name="Fabre E."/>
            <person name="Fairhead C."/>
            <person name="Ferry-Dumazet H."/>
            <person name="Groppi A."/>
            <person name="Hantraye F."/>
            <person name="Hennequin C."/>
            <person name="Jauniaux N."/>
            <person name="Joyet P."/>
            <person name="Kachouri R."/>
            <person name="Kerrest A."/>
            <person name="Koszul R."/>
            <person name="Lemaire M."/>
            <person name="Lesur I."/>
            <person name="Ma L."/>
            <person name="Muller H."/>
            <person name="Nicaud J.M."/>
            <person name="Nikolski M."/>
            <person name="Oztas S."/>
            <person name="Ozier-Kalogeropoulos O."/>
            <person name="Pellenz S."/>
            <person name="Potier S."/>
            <person name="Richard G.F."/>
            <person name="Straub M.L."/>
            <person name="Suleau A."/>
            <person name="Swennene D."/>
            <person name="Tekaia F."/>
            <person name="Wesolowski-Louvel M."/>
            <person name="Westhof E."/>
            <person name="Wirth B."/>
            <person name="Zeniou-Meyer M."/>
            <person name="Zivanovic I."/>
            <person name="Bolotin-Fukuhara M."/>
            <person name="Thierry A."/>
            <person name="Bouchier C."/>
            <person name="Caudron B."/>
            <person name="Scarpelli C."/>
            <person name="Gaillardin C."/>
            <person name="Weissenbach J."/>
            <person name="Wincker P."/>
            <person name="Souciet J.L."/>
        </authorList>
    </citation>
    <scope>NUCLEOTIDE SEQUENCE [LARGE SCALE GENOMIC DNA]</scope>
    <source>
        <strain evidence="3">ATCC 8585 / CBS 2359 / DSM 70799 / NBRC 1267 / NRRL Y-1140 / WM37</strain>
    </source>
</reference>
<dbReference type="InterPro" id="IPR029021">
    <property type="entry name" value="Prot-tyrosine_phosphatase-like"/>
</dbReference>
<dbReference type="AlphaFoldDB" id="Q6CPF1"/>
<dbReference type="GO" id="GO:0004721">
    <property type="term" value="F:phosphoprotein phosphatase activity"/>
    <property type="evidence" value="ECO:0007669"/>
    <property type="project" value="InterPro"/>
</dbReference>
<dbReference type="InterPro" id="IPR022742">
    <property type="entry name" value="Hydrolase_4"/>
</dbReference>
<dbReference type="FunCoup" id="Q6CPF1">
    <property type="interactions" value="33"/>
</dbReference>
<dbReference type="InterPro" id="IPR016130">
    <property type="entry name" value="Tyr_Pase_AS"/>
</dbReference>
<dbReference type="SUPFAM" id="SSF53474">
    <property type="entry name" value="alpha/beta-Hydrolases"/>
    <property type="match status" value="1"/>
</dbReference>
<dbReference type="GeneID" id="2894687"/>
<dbReference type="MEROPS" id="S09.A98"/>
<dbReference type="PROSITE" id="PS50056">
    <property type="entry name" value="TYR_PHOSPHATASE_2"/>
    <property type="match status" value="1"/>
</dbReference>
<dbReference type="PROSITE" id="PS00383">
    <property type="entry name" value="TYR_PHOSPHATASE_1"/>
    <property type="match status" value="1"/>
</dbReference>
<dbReference type="Pfam" id="PF13350">
    <property type="entry name" value="Y_phosphatase3"/>
    <property type="match status" value="1"/>
</dbReference>
<evidence type="ECO:0000259" key="1">
    <source>
        <dbReference type="PROSITE" id="PS50056"/>
    </source>
</evidence>
<gene>
    <name evidence="2" type="ORF">KLLA0_E05391g</name>
</gene>
<dbReference type="PANTHER" id="PTHR31126:SF1">
    <property type="entry name" value="TYROSINE SPECIFIC PROTEIN PHOSPHATASES DOMAIN-CONTAINING PROTEIN"/>
    <property type="match status" value="1"/>
</dbReference>
<dbReference type="KEGG" id="kla:KLLA0_E05391g"/>
<dbReference type="PaxDb" id="284590-Q6CPF1"/>
<proteinExistence type="predicted"/>
<keyword evidence="3" id="KW-1185">Reference proteome</keyword>
<protein>
    <submittedName>
        <fullName evidence="2">KLLA0E05391p</fullName>
    </submittedName>
</protein>
<dbReference type="InterPro" id="IPR029058">
    <property type="entry name" value="AB_hydrolase_fold"/>
</dbReference>
<dbReference type="eggNOG" id="KOG4667">
    <property type="taxonomic scope" value="Eukaryota"/>
</dbReference>
<accession>Q6CPF1</accession>